<dbReference type="PANTHER" id="PTHR16442:SF1">
    <property type="entry name" value="RING FINGER PROTEIN 17"/>
    <property type="match status" value="1"/>
</dbReference>
<evidence type="ECO:0000256" key="4">
    <source>
        <dbReference type="PROSITE-ProRule" id="PRU00024"/>
    </source>
</evidence>
<dbReference type="CDD" id="cd19756">
    <property type="entry name" value="Bbox2"/>
    <property type="match status" value="1"/>
</dbReference>
<dbReference type="SUPFAM" id="SSF57850">
    <property type="entry name" value="RING/U-box"/>
    <property type="match status" value="1"/>
</dbReference>
<dbReference type="CDD" id="cd19757">
    <property type="entry name" value="Bbox1"/>
    <property type="match status" value="1"/>
</dbReference>
<feature type="domain" description="Tudor" evidence="7">
    <location>
        <begin position="1545"/>
        <end position="1603"/>
    </location>
</feature>
<evidence type="ECO:0000313" key="9">
    <source>
        <dbReference type="Proteomes" id="UP001054945"/>
    </source>
</evidence>
<keyword evidence="9" id="KW-1185">Reference proteome</keyword>
<feature type="domain" description="B box-type" evidence="6">
    <location>
        <begin position="130"/>
        <end position="172"/>
    </location>
</feature>
<dbReference type="EMBL" id="BPLR01007641">
    <property type="protein sequence ID" value="GIY18549.1"/>
    <property type="molecule type" value="Genomic_DNA"/>
</dbReference>
<organism evidence="8 9">
    <name type="scientific">Caerostris extrusa</name>
    <name type="common">Bark spider</name>
    <name type="synonym">Caerostris bankana</name>
    <dbReference type="NCBI Taxonomy" id="172846"/>
    <lineage>
        <taxon>Eukaryota</taxon>
        <taxon>Metazoa</taxon>
        <taxon>Ecdysozoa</taxon>
        <taxon>Arthropoda</taxon>
        <taxon>Chelicerata</taxon>
        <taxon>Arachnida</taxon>
        <taxon>Araneae</taxon>
        <taxon>Araneomorphae</taxon>
        <taxon>Entelegynae</taxon>
        <taxon>Araneoidea</taxon>
        <taxon>Araneidae</taxon>
        <taxon>Caerostris</taxon>
    </lineage>
</organism>
<dbReference type="PROSITE" id="PS50089">
    <property type="entry name" value="ZF_RING_2"/>
    <property type="match status" value="1"/>
</dbReference>
<keyword evidence="2 4" id="KW-0863">Zinc-finger</keyword>
<dbReference type="Gene3D" id="2.30.30.140">
    <property type="match status" value="5"/>
</dbReference>
<dbReference type="Pfam" id="PF00567">
    <property type="entry name" value="TUDOR"/>
    <property type="match status" value="6"/>
</dbReference>
<dbReference type="PROSITE" id="PS50119">
    <property type="entry name" value="ZF_BBOX"/>
    <property type="match status" value="2"/>
</dbReference>
<accession>A0AAV4RD86</accession>
<dbReference type="CDD" id="cd20379">
    <property type="entry name" value="Tudor_dTUD-like"/>
    <property type="match status" value="1"/>
</dbReference>
<dbReference type="InterPro" id="IPR035437">
    <property type="entry name" value="SNase_OB-fold_sf"/>
</dbReference>
<evidence type="ECO:0000256" key="1">
    <source>
        <dbReference type="ARBA" id="ARBA00022723"/>
    </source>
</evidence>
<dbReference type="InterPro" id="IPR017907">
    <property type="entry name" value="Znf_RING_CS"/>
</dbReference>
<protein>
    <submittedName>
        <fullName evidence="8">RING finger protein 17</fullName>
    </submittedName>
</protein>
<evidence type="ECO:0000256" key="2">
    <source>
        <dbReference type="ARBA" id="ARBA00022771"/>
    </source>
</evidence>
<feature type="domain" description="Tudor" evidence="7">
    <location>
        <begin position="1326"/>
        <end position="1387"/>
    </location>
</feature>
<dbReference type="Proteomes" id="UP001054945">
    <property type="component" value="Unassembled WGS sequence"/>
</dbReference>
<dbReference type="Pfam" id="PF00643">
    <property type="entry name" value="zf-B_box"/>
    <property type="match status" value="1"/>
</dbReference>
<dbReference type="PROSITE" id="PS50304">
    <property type="entry name" value="TUDOR"/>
    <property type="match status" value="5"/>
</dbReference>
<name>A0AAV4RD86_CAEEX</name>
<dbReference type="InterPro" id="IPR013083">
    <property type="entry name" value="Znf_RING/FYVE/PHD"/>
</dbReference>
<evidence type="ECO:0000313" key="8">
    <source>
        <dbReference type="EMBL" id="GIY18549.1"/>
    </source>
</evidence>
<dbReference type="Gene3D" id="2.40.50.90">
    <property type="match status" value="6"/>
</dbReference>
<dbReference type="SUPFAM" id="SSF57845">
    <property type="entry name" value="B-box zinc-binding domain"/>
    <property type="match status" value="1"/>
</dbReference>
<dbReference type="GO" id="GO:0008270">
    <property type="term" value="F:zinc ion binding"/>
    <property type="evidence" value="ECO:0007669"/>
    <property type="project" value="UniProtKB-KW"/>
</dbReference>
<feature type="domain" description="Tudor" evidence="7">
    <location>
        <begin position="975"/>
        <end position="1034"/>
    </location>
</feature>
<sequence length="1682" mass="191003">MATTSVEKLLIECKSSYSTRDVARFHSVTNFPRILTCCHSLCEKCLQLIEKKSKSFPCPTCQEIITLDDDPTEKFLPDIHALGIINANFRHSLQGILQSGKEGQTNLKVKMGPSNEHKRYLHQDSLKQTDSSLICGHCKKHQALWRCDECQLHFCSLCFLRNKKRNHEAKKIFAELYNSLVQEGCPEHENKTVEFYCEIDDELTCSYCMLMGQHVGHDVKTLVDKNKSCADKIKSSLDDAIQILKQLMYTDHLLCEEIPKTKIDISDTLKDVHNYFHKLHAVLQMREKEIISELTEISQLCVKPLEEMRFQVTTYEQDLLSIKKDAEAVIENPHLAVRSILVLIPDLLCYQKNIPEDFRTSIPESFSAKLNAAFETDSNCDSISETFSEDSLSSNVGNDSHSSLQTSLKFKDYAKLQPERVYVTHIEDPSKFFIQPCGKSRKLKAMSEAINKWCKSYESNKSHVHILEPGNLYLVQYDLDKKWYRARVRSIIKPEDVDVSIIGKKSLIKSADGNIAVKDKNELKAAVFYIDYGNSEIVPISRIKKIQPRFLNLPGLAKECSLADIEPTTKNRWSKESIQTFAKFVNNKILTMQILEERNNVFQVDLSQIPDSDISNDGPVSVRDALIFLEIATFSSGSKSVCKKKKHYLDYLPPESLRMNANIGVIVSHVDNPSTIYVQQTSTISYLSKLIFEMNEAYDVEMNSLLHSVYAPHIGMVCAAQYSLDKQWYRVKVIGLPGGANVEVQYVDFGNSEVINHKYLRKLFNKFFKLNIQAIPCKLAQVTYGSAAGWNPEVREWLTKYVSGKQFTLKSLGTVPGENKPEIVLYSTEKDCVKYVNTLLVEAGFAESTGPYSSVGKRNNDLVDKLIMKHNPPNPMQIILRATDNSIPTVIKENKLKSNASKNEEKQSLVMSSKKKYRNLALPPEAENYIEVHVSHIISPGSFYVQVAEENEKLMLLMDDLQKVYENLQEEEIVECVVGKLYAVFCYERKKWFRGSIVEKVSENIIKVFFVDYGNTEELEKKYLRRLMEKFVQQKSFSKLCHFDGIVPAGGTEKWSNSSCDGFRDVVSSHKSLFLSCKVNLNDSTESLPVDLFTELIVDGGALEPTSLEYTSLTKRILNFGYAILSRQKNRSRSQSTHKFSEIMENTQLPEITTLQPSEVTISQPSEITTLQPSEITTLQASEITSERTILKPSEVALESTEATTLQLDQAKTSITHKTSHIASSSIPSPIILDDEISPVEKQEVIHKKHELRAKEQELQPEKPTFQWKPAVPPFESTFQGLVTNIGDDGSICLYARQNGISAVDTITKALQFRYQESNFKILKKSPPIGEAVIAKFSVDNRWYRAEIASIYPSSKVKVNFVDYGNYEIVPLSYLQTDIIMKDFPRQSLECALFGIGTDNECKWDEKLLSFLHSQLVDSEVTVEIKAAPDKRGRLQCLIRTATGIDVTGLLLNMGFHDPSDKLETEDTSSPTPRIFTSAVDLKNGTVYPVCVTEAPSRNIIYLQILKIPNPKDEHEIELNKMFDGFLQLIAALQDKAENFPEVEEPVIGMACCAKYSYDDNWYRCEITDLTEKGATVLYVDYGNSETVPIDRLRELDEEFIDFPIQVHFCEFCGVEPVGHEWDLKTRNVLIKSLFVRKTEIFAKVIVAGKITQVEMLEKTVDGEYKSAFEDLVKENLVMFKC</sequence>
<dbReference type="GO" id="GO:0005737">
    <property type="term" value="C:cytoplasm"/>
    <property type="evidence" value="ECO:0007669"/>
    <property type="project" value="UniProtKB-ARBA"/>
</dbReference>
<feature type="domain" description="Tudor" evidence="7">
    <location>
        <begin position="466"/>
        <end position="553"/>
    </location>
</feature>
<keyword evidence="1" id="KW-0479">Metal-binding</keyword>
<dbReference type="InterPro" id="IPR002999">
    <property type="entry name" value="Tudor"/>
</dbReference>
<dbReference type="Gene3D" id="3.30.160.60">
    <property type="entry name" value="Classic Zinc Finger"/>
    <property type="match status" value="1"/>
</dbReference>
<dbReference type="PANTHER" id="PTHR16442">
    <property type="entry name" value="RING FINGER PROTEIN 17"/>
    <property type="match status" value="1"/>
</dbReference>
<feature type="domain" description="Tudor" evidence="7">
    <location>
        <begin position="711"/>
        <end position="770"/>
    </location>
</feature>
<dbReference type="InterPro" id="IPR000315">
    <property type="entry name" value="Znf_B-box"/>
</dbReference>
<feature type="domain" description="B box-type" evidence="6">
    <location>
        <begin position="185"/>
        <end position="222"/>
    </location>
</feature>
<reference evidence="8 9" key="1">
    <citation type="submission" date="2021-06" db="EMBL/GenBank/DDBJ databases">
        <title>Caerostris extrusa draft genome.</title>
        <authorList>
            <person name="Kono N."/>
            <person name="Arakawa K."/>
        </authorList>
    </citation>
    <scope>NUCLEOTIDE SEQUENCE [LARGE SCALE GENOMIC DNA]</scope>
</reference>
<evidence type="ECO:0000259" key="7">
    <source>
        <dbReference type="PROSITE" id="PS50304"/>
    </source>
</evidence>
<comment type="caution">
    <text evidence="8">The sequence shown here is derived from an EMBL/GenBank/DDBJ whole genome shotgun (WGS) entry which is preliminary data.</text>
</comment>
<feature type="domain" description="RING-type" evidence="5">
    <location>
        <begin position="13"/>
        <end position="62"/>
    </location>
</feature>
<evidence type="ECO:0000256" key="3">
    <source>
        <dbReference type="ARBA" id="ARBA00022833"/>
    </source>
</evidence>
<dbReference type="InterPro" id="IPR001841">
    <property type="entry name" value="Znf_RING"/>
</dbReference>
<proteinExistence type="predicted"/>
<evidence type="ECO:0000259" key="5">
    <source>
        <dbReference type="PROSITE" id="PS50089"/>
    </source>
</evidence>
<gene>
    <name evidence="8" type="primary">Rnf17</name>
    <name evidence="8" type="ORF">CEXT_115131</name>
</gene>
<dbReference type="PROSITE" id="PS00518">
    <property type="entry name" value="ZF_RING_1"/>
    <property type="match status" value="1"/>
</dbReference>
<dbReference type="SMART" id="SM00336">
    <property type="entry name" value="BBOX"/>
    <property type="match status" value="1"/>
</dbReference>
<dbReference type="Gene3D" id="3.30.40.10">
    <property type="entry name" value="Zinc/RING finger domain, C3HC4 (zinc finger)"/>
    <property type="match status" value="1"/>
</dbReference>
<dbReference type="FunFam" id="2.30.30.140:FF:000018">
    <property type="entry name" value="Serine/threonine-protein kinase 31"/>
    <property type="match status" value="4"/>
</dbReference>
<dbReference type="SUPFAM" id="SSF63748">
    <property type="entry name" value="Tudor/PWWP/MBT"/>
    <property type="match status" value="5"/>
</dbReference>
<dbReference type="SMART" id="SM00333">
    <property type="entry name" value="TUDOR"/>
    <property type="match status" value="5"/>
</dbReference>
<evidence type="ECO:0000259" key="6">
    <source>
        <dbReference type="PROSITE" id="PS50119"/>
    </source>
</evidence>
<keyword evidence="3" id="KW-0862">Zinc</keyword>